<reference evidence="2" key="1">
    <citation type="journal article" date="2024" name="Proc. Natl. Acad. Sci. U.S.A.">
        <title>Extraordinary preservation of gene collinearity over three hundred million years revealed in homosporous lycophytes.</title>
        <authorList>
            <person name="Li C."/>
            <person name="Wickell D."/>
            <person name="Kuo L.Y."/>
            <person name="Chen X."/>
            <person name="Nie B."/>
            <person name="Liao X."/>
            <person name="Peng D."/>
            <person name="Ji J."/>
            <person name="Jenkins J."/>
            <person name="Williams M."/>
            <person name="Shu S."/>
            <person name="Plott C."/>
            <person name="Barry K."/>
            <person name="Rajasekar S."/>
            <person name="Grimwood J."/>
            <person name="Han X."/>
            <person name="Sun S."/>
            <person name="Hou Z."/>
            <person name="He W."/>
            <person name="Dai G."/>
            <person name="Sun C."/>
            <person name="Schmutz J."/>
            <person name="Leebens-Mack J.H."/>
            <person name="Li F.W."/>
            <person name="Wang L."/>
        </authorList>
    </citation>
    <scope>NUCLEOTIDE SEQUENCE [LARGE SCALE GENOMIC DNA]</scope>
    <source>
        <strain evidence="2">cv. PW_Plant_1</strain>
    </source>
</reference>
<name>A0ACC2AS35_DIPCM</name>
<dbReference type="Proteomes" id="UP001162992">
    <property type="component" value="Chromosome 19"/>
</dbReference>
<dbReference type="EMBL" id="CM055110">
    <property type="protein sequence ID" value="KAJ7520354.1"/>
    <property type="molecule type" value="Genomic_DNA"/>
</dbReference>
<protein>
    <submittedName>
        <fullName evidence="1">Uncharacterized protein</fullName>
    </submittedName>
</protein>
<comment type="caution">
    <text evidence="1">The sequence shown here is derived from an EMBL/GenBank/DDBJ whole genome shotgun (WGS) entry which is preliminary data.</text>
</comment>
<evidence type="ECO:0000313" key="2">
    <source>
        <dbReference type="Proteomes" id="UP001162992"/>
    </source>
</evidence>
<organism evidence="1 2">
    <name type="scientific">Diphasiastrum complanatum</name>
    <name type="common">Issler's clubmoss</name>
    <name type="synonym">Lycopodium complanatum</name>
    <dbReference type="NCBI Taxonomy" id="34168"/>
    <lineage>
        <taxon>Eukaryota</taxon>
        <taxon>Viridiplantae</taxon>
        <taxon>Streptophyta</taxon>
        <taxon>Embryophyta</taxon>
        <taxon>Tracheophyta</taxon>
        <taxon>Lycopodiopsida</taxon>
        <taxon>Lycopodiales</taxon>
        <taxon>Lycopodiaceae</taxon>
        <taxon>Lycopodioideae</taxon>
        <taxon>Diphasiastrum</taxon>
    </lineage>
</organism>
<evidence type="ECO:0000313" key="1">
    <source>
        <dbReference type="EMBL" id="KAJ7520354.1"/>
    </source>
</evidence>
<accession>A0ACC2AS35</accession>
<keyword evidence="2" id="KW-1185">Reference proteome</keyword>
<gene>
    <name evidence="1" type="ORF">O6H91_19G002200</name>
</gene>
<sequence length="718" mass="79658">MLKSFGSTPWGLELGGSFPRGSQDVASGLSTTRAFRFSRKLFVGACTKHQGIEQLLGLSCRGLLKCRGMRQLLMSRGMRCFVRDDLFLCQSYRHGGRASSLRKKRMHPGAYEVIDEETGEKVIVWGVEGEERPVLTPSDLKWKPAEVVLPGEISEEAWHRIMETSTTNQSRHSQEQSSKEDGEVMDEGCYSASPEPKHELVLNSHKGRAINSNSILEELRQKKSEINRRKEDESFKSRASNLVGNKKSEASRRKEDESFKLKASNLEENAYNISKATPSGIKKLQRVHEREESTTFSPRLVDGYFSIQSFKNLGANAGVIQALLSMQIKRPSEIQAIAFKSVLEGRSCIVADQTGSGKTLAYLTPLIQRLKEDEHKGICLSAAKSPCILILAPTSELAVQIFNVCRSFSKGGCPIKSMVATGGFKWKTQVESLDSGPNIVVATPGRFLHHLEAGNLLLDNLKSVVLDEVDILFEEEDFSKAMHKIGERAPLGVQYVHVTATLPVDIYKNLLKKYPGSIPLLGPTLHRTVAGLQEILVDCSGDSDAKSPEMAFLNKKGALLQLVEQTPAAKTIVFCNKIETCRKVENLLRRFDRPGKKICVLPYHAALTQEARLQNIQQFLHSEPDKSFFLVCTDRASRGLDSVNVEHIILFDFPRDPSEYVRRVGRTARGAGGTGGGPTNSQVPCCAQLTRSPLSLSSPKCYYDWPHHTLMALCFGSY</sequence>
<proteinExistence type="predicted"/>